<evidence type="ECO:0000313" key="1">
    <source>
        <dbReference type="EMBL" id="MET3774354.1"/>
    </source>
</evidence>
<protein>
    <submittedName>
        <fullName evidence="1">Uncharacterized protein</fullName>
    </submittedName>
</protein>
<sequence>MPISIGHRAIFRAFRHRSNFALRTDSPACITDKPQQPAAAPAVDEFQCSPWEGLYLEQTHPVTPVDADNSISRQLDVFLAELMQGTLEN</sequence>
<evidence type="ECO:0000313" key="2">
    <source>
        <dbReference type="Proteomes" id="UP001549207"/>
    </source>
</evidence>
<name>A0ACC6TKR8_9MICC</name>
<gene>
    <name evidence="1" type="ORF">ABIC98_004030</name>
</gene>
<dbReference type="EMBL" id="JBEPNJ010000028">
    <property type="protein sequence ID" value="MET3774354.1"/>
    <property type="molecule type" value="Genomic_DNA"/>
</dbReference>
<accession>A0ACC6TKR8</accession>
<dbReference type="Proteomes" id="UP001549207">
    <property type="component" value="Unassembled WGS sequence"/>
</dbReference>
<organism evidence="1 2">
    <name type="scientific">Arthrobacter nitrophenolicus</name>
    <dbReference type="NCBI Taxonomy" id="683150"/>
    <lineage>
        <taxon>Bacteria</taxon>
        <taxon>Bacillati</taxon>
        <taxon>Actinomycetota</taxon>
        <taxon>Actinomycetes</taxon>
        <taxon>Micrococcales</taxon>
        <taxon>Micrococcaceae</taxon>
        <taxon>Arthrobacter</taxon>
    </lineage>
</organism>
<keyword evidence="2" id="KW-1185">Reference proteome</keyword>
<proteinExistence type="predicted"/>
<reference evidence="1" key="1">
    <citation type="submission" date="2024-06" db="EMBL/GenBank/DDBJ databases">
        <title>Genomic Encyclopedia of Type Strains, Phase IV (KMG-IV): sequencing the most valuable type-strain genomes for metagenomic binning, comparative biology and taxonomic classification.</title>
        <authorList>
            <person name="Goeker M."/>
        </authorList>
    </citation>
    <scope>NUCLEOTIDE SEQUENCE</scope>
    <source>
        <strain evidence="1">SJCon</strain>
    </source>
</reference>
<comment type="caution">
    <text evidence="1">The sequence shown here is derived from an EMBL/GenBank/DDBJ whole genome shotgun (WGS) entry which is preliminary data.</text>
</comment>